<dbReference type="Proteomes" id="UP000198937">
    <property type="component" value="Unassembled WGS sequence"/>
</dbReference>
<organism evidence="3 4">
    <name type="scientific">Micromonospora yangpuensis</name>
    <dbReference type="NCBI Taxonomy" id="683228"/>
    <lineage>
        <taxon>Bacteria</taxon>
        <taxon>Bacillati</taxon>
        <taxon>Actinomycetota</taxon>
        <taxon>Actinomycetes</taxon>
        <taxon>Micromonosporales</taxon>
        <taxon>Micromonosporaceae</taxon>
        <taxon>Micromonospora</taxon>
    </lineage>
</organism>
<feature type="chain" id="PRO_5008748154" description="DUF916 domain-containing protein" evidence="2">
    <location>
        <begin position="28"/>
        <end position="336"/>
    </location>
</feature>
<protein>
    <recommendedName>
        <fullName evidence="5">DUF916 domain-containing protein</fullName>
    </recommendedName>
</protein>
<feature type="transmembrane region" description="Helical" evidence="1">
    <location>
        <begin position="288"/>
        <end position="311"/>
    </location>
</feature>
<dbReference type="GO" id="GO:0005975">
    <property type="term" value="P:carbohydrate metabolic process"/>
    <property type="evidence" value="ECO:0007669"/>
    <property type="project" value="UniProtKB-ARBA"/>
</dbReference>
<dbReference type="AlphaFoldDB" id="A0A1C6UWQ8"/>
<keyword evidence="1" id="KW-1133">Transmembrane helix</keyword>
<reference evidence="3 4" key="1">
    <citation type="submission" date="2016-06" db="EMBL/GenBank/DDBJ databases">
        <authorList>
            <person name="Kjaerup R.B."/>
            <person name="Dalgaard T.S."/>
            <person name="Juul-Madsen H.R."/>
        </authorList>
    </citation>
    <scope>NUCLEOTIDE SEQUENCE [LARGE SCALE GENOMIC DNA]</scope>
    <source>
        <strain evidence="3 4">DSM 45577</strain>
    </source>
</reference>
<evidence type="ECO:0000256" key="1">
    <source>
        <dbReference type="SAM" id="Phobius"/>
    </source>
</evidence>
<keyword evidence="1" id="KW-0472">Membrane</keyword>
<name>A0A1C6UWQ8_9ACTN</name>
<keyword evidence="1" id="KW-0812">Transmembrane</keyword>
<gene>
    <name evidence="3" type="ORF">GA0070617_3829</name>
</gene>
<evidence type="ECO:0000256" key="2">
    <source>
        <dbReference type="SAM" id="SignalP"/>
    </source>
</evidence>
<accession>A0A1C6UWQ8</accession>
<feature type="signal peptide" evidence="2">
    <location>
        <begin position="1"/>
        <end position="27"/>
    </location>
</feature>
<dbReference type="InterPro" id="IPR013783">
    <property type="entry name" value="Ig-like_fold"/>
</dbReference>
<evidence type="ECO:0000313" key="4">
    <source>
        <dbReference type="Proteomes" id="UP000198937"/>
    </source>
</evidence>
<keyword evidence="2" id="KW-0732">Signal</keyword>
<evidence type="ECO:0000313" key="3">
    <source>
        <dbReference type="EMBL" id="SCL58477.1"/>
    </source>
</evidence>
<evidence type="ECO:0008006" key="5">
    <source>
        <dbReference type="Google" id="ProtNLM"/>
    </source>
</evidence>
<dbReference type="EMBL" id="FMIA01000002">
    <property type="protein sequence ID" value="SCL58477.1"/>
    <property type="molecule type" value="Genomic_DNA"/>
</dbReference>
<keyword evidence="4" id="KW-1185">Reference proteome</keyword>
<dbReference type="PROSITE" id="PS51257">
    <property type="entry name" value="PROKAR_LIPOPROTEIN"/>
    <property type="match status" value="1"/>
</dbReference>
<sequence>MTPHRRICAVTGTVVALAACLVAPAAAAPAPPDTSDPTWSLRAQEDASRLGDLVLVANDPGGRTTVRLTLDNEGRRSVTVAVAAAAVTSDGGTLEFIRPDSVRDPATWIGVPTNRRTVTVAAGKSRTFTVTIRTPTATTAGDYAAAVTAVARDTEEHRAVPLLVRVPGSRPSGLTLQDTERPRTANAATWPLTGADQPVRYRVVNTGKTVVAGQLSVGLATVFDRFAVLDDLGEVVLLPGDSVTGATTGRVPASGPVTVEARVRVAYTVPDGSERTYLVRAAGPSVFAFPWGLLAGALTLVAASTVAWAVARRRRIRTTTGAPQLPTHRHRAEQNR</sequence>
<dbReference type="Gene3D" id="2.60.40.10">
    <property type="entry name" value="Immunoglobulins"/>
    <property type="match status" value="1"/>
</dbReference>
<proteinExistence type="predicted"/>
<dbReference type="RefSeq" id="WP_091440119.1">
    <property type="nucleotide sequence ID" value="NZ_BMMJ01000014.1"/>
</dbReference>
<dbReference type="STRING" id="683228.GA0070617_3829"/>